<reference evidence="9 10" key="1">
    <citation type="submission" date="2020-07" db="EMBL/GenBank/DDBJ databases">
        <authorList>
            <person name="Cui H."/>
        </authorList>
    </citation>
    <scope>NUCLEOTIDE SEQUENCE [LARGE SCALE GENOMIC DNA]</scope>
    <source>
        <strain evidence="9 10">YPL8</strain>
    </source>
</reference>
<feature type="transmembrane region" description="Helical" evidence="7">
    <location>
        <begin position="357"/>
        <end position="374"/>
    </location>
</feature>
<evidence type="ECO:0000259" key="8">
    <source>
        <dbReference type="Pfam" id="PF03553"/>
    </source>
</evidence>
<dbReference type="EMBL" id="CP058601">
    <property type="protein sequence ID" value="QLG48406.1"/>
    <property type="molecule type" value="Genomic_DNA"/>
</dbReference>
<feature type="transmembrane region" description="Helical" evidence="7">
    <location>
        <begin position="104"/>
        <end position="123"/>
    </location>
</feature>
<feature type="transmembrane region" description="Helical" evidence="7">
    <location>
        <begin position="511"/>
        <end position="528"/>
    </location>
</feature>
<evidence type="ECO:0000256" key="2">
    <source>
        <dbReference type="ARBA" id="ARBA00022475"/>
    </source>
</evidence>
<dbReference type="Proteomes" id="UP000509241">
    <property type="component" value="Chromosome"/>
</dbReference>
<feature type="transmembrane region" description="Helical" evidence="7">
    <location>
        <begin position="144"/>
        <end position="166"/>
    </location>
</feature>
<protein>
    <submittedName>
        <fullName evidence="9">Na+/H+ antiporter NhaC family protein</fullName>
    </submittedName>
</protein>
<dbReference type="GO" id="GO:0005886">
    <property type="term" value="C:plasma membrane"/>
    <property type="evidence" value="ECO:0007669"/>
    <property type="project" value="UniProtKB-SubCell"/>
</dbReference>
<organism evidence="9 10">
    <name type="scientific">Natrinema halophilum</name>
    <dbReference type="NCBI Taxonomy" id="1699371"/>
    <lineage>
        <taxon>Archaea</taxon>
        <taxon>Methanobacteriati</taxon>
        <taxon>Methanobacteriota</taxon>
        <taxon>Stenosarchaea group</taxon>
        <taxon>Halobacteria</taxon>
        <taxon>Halobacteriales</taxon>
        <taxon>Natrialbaceae</taxon>
        <taxon>Natrinema</taxon>
    </lineage>
</organism>
<dbReference type="GeneID" id="56032800"/>
<evidence type="ECO:0000313" key="10">
    <source>
        <dbReference type="Proteomes" id="UP000509241"/>
    </source>
</evidence>
<sequence>MADFGALSLVPPLLAIILAVVTRRPLLSLFLGIWSGAVIYTESLGIGQTFEWIVDAIIVNDGAHAQILLFTLLLGAGVALIWRLGGATAVRRWAIVRLETQRTVGMSAWFLGILLFFDDYANTAIVGSTMRELSDQMRISREKLAYVVDSTAAPVATLGISSWVAFQLSLIRSAYEDLGVESEAPGAFETFVGSIPYNTYALLAIVMVGIVVTSGRDYGEMLEAEHRARTTGNVTREGAQPLQKVEEDLGDPIDEQPMLRTFFAPIAVLIAVTLASAFWTGYRSWLSSQSEAGGPTSIGAAAGESGVTQVLVDIVGAGDFATALIWGSFAMVATAIAIGLAYGLFDIGDGVDTVIDGFELMLTAVTILVLAWTISSVAETLGTGAFVADLARGYLSAELLPVLVLFVSAFVAFTMGSSWATMGLVTPIAVEVAYEFGAGFDLVPVAVGAVFSGAIFGDHTSPISDTTVLSATFSGADLIDHVRTQLPYALTVFLVVVACYLLYGYLGVPPIVFLPLGAVSLVGLVAGLSRLDANRRGLEPVAGNSASNDAETKSERDAGSPEEPN</sequence>
<feature type="transmembrane region" description="Helical" evidence="7">
    <location>
        <begin position="486"/>
        <end position="505"/>
    </location>
</feature>
<dbReference type="PANTHER" id="PTHR43478:SF1">
    <property type="entry name" value="NA+_H+ ANTIPORTER NHAC-LIKE C-TERMINAL DOMAIN-CONTAINING PROTEIN"/>
    <property type="match status" value="1"/>
</dbReference>
<keyword evidence="2" id="KW-1003">Cell membrane</keyword>
<feature type="transmembrane region" description="Helical" evidence="7">
    <location>
        <begin position="65"/>
        <end position="84"/>
    </location>
</feature>
<accession>A0A7D5GS30</accession>
<feature type="compositionally biased region" description="Basic and acidic residues" evidence="6">
    <location>
        <begin position="550"/>
        <end position="559"/>
    </location>
</feature>
<keyword evidence="5 7" id="KW-0472">Membrane</keyword>
<proteinExistence type="predicted"/>
<feature type="domain" description="Na+/H+ antiporter NhaC-like C-terminal" evidence="8">
    <location>
        <begin position="155"/>
        <end position="504"/>
    </location>
</feature>
<dbReference type="OrthoDB" id="76879at2157"/>
<dbReference type="RefSeq" id="WP_179260145.1">
    <property type="nucleotide sequence ID" value="NZ_CP058601.1"/>
</dbReference>
<evidence type="ECO:0000256" key="6">
    <source>
        <dbReference type="SAM" id="MobiDB-lite"/>
    </source>
</evidence>
<keyword evidence="10" id="KW-1185">Reference proteome</keyword>
<dbReference type="PANTHER" id="PTHR43478">
    <property type="entry name" value="NA+/H+ ANTIPORTER-RELATED"/>
    <property type="match status" value="1"/>
</dbReference>
<evidence type="ECO:0000256" key="3">
    <source>
        <dbReference type="ARBA" id="ARBA00022692"/>
    </source>
</evidence>
<evidence type="ECO:0000256" key="4">
    <source>
        <dbReference type="ARBA" id="ARBA00022989"/>
    </source>
</evidence>
<comment type="subcellular location">
    <subcellularLocation>
        <location evidence="1">Cell membrane</location>
        <topology evidence="1">Multi-pass membrane protein</topology>
    </subcellularLocation>
</comment>
<keyword evidence="3 7" id="KW-0812">Transmembrane</keyword>
<feature type="transmembrane region" description="Helical" evidence="7">
    <location>
        <begin position="394"/>
        <end position="413"/>
    </location>
</feature>
<feature type="region of interest" description="Disordered" evidence="6">
    <location>
        <begin position="538"/>
        <end position="565"/>
    </location>
</feature>
<gene>
    <name evidence="9" type="ORF">HYG82_05875</name>
</gene>
<evidence type="ECO:0000256" key="7">
    <source>
        <dbReference type="SAM" id="Phobius"/>
    </source>
</evidence>
<feature type="transmembrane region" description="Helical" evidence="7">
    <location>
        <begin position="200"/>
        <end position="219"/>
    </location>
</feature>
<evidence type="ECO:0000256" key="1">
    <source>
        <dbReference type="ARBA" id="ARBA00004651"/>
    </source>
</evidence>
<feature type="transmembrane region" description="Helical" evidence="7">
    <location>
        <begin position="262"/>
        <end position="282"/>
    </location>
</feature>
<evidence type="ECO:0000256" key="5">
    <source>
        <dbReference type="ARBA" id="ARBA00023136"/>
    </source>
</evidence>
<evidence type="ECO:0000313" key="9">
    <source>
        <dbReference type="EMBL" id="QLG48406.1"/>
    </source>
</evidence>
<keyword evidence="4 7" id="KW-1133">Transmembrane helix</keyword>
<name>A0A7D5GS30_9EURY</name>
<dbReference type="Pfam" id="PF03553">
    <property type="entry name" value="Na_H_antiporter"/>
    <property type="match status" value="1"/>
</dbReference>
<feature type="transmembrane region" description="Helical" evidence="7">
    <location>
        <begin position="29"/>
        <end position="53"/>
    </location>
</feature>
<dbReference type="AlphaFoldDB" id="A0A7D5GS30"/>
<dbReference type="KEGG" id="haly:HYG82_05875"/>
<feature type="transmembrane region" description="Helical" evidence="7">
    <location>
        <begin position="323"/>
        <end position="345"/>
    </location>
</feature>
<dbReference type="InterPro" id="IPR018461">
    <property type="entry name" value="Na/H_Antiport_NhaC-like_C"/>
</dbReference>